<dbReference type="EMBL" id="PVWQ01000008">
    <property type="protein sequence ID" value="RDW74698.1"/>
    <property type="molecule type" value="Genomic_DNA"/>
</dbReference>
<dbReference type="Proteomes" id="UP000256690">
    <property type="component" value="Unassembled WGS sequence"/>
</dbReference>
<keyword evidence="1" id="KW-0732">Signal</keyword>
<sequence length="83" mass="8979">MHLQPLSLGVLTLLASTLVRAQDPYNVPASGRPHGVDIGNIVCGGQCVSDPNVLACPHIEYRPQLECYECCISDDDLDDLDLD</sequence>
<dbReference type="RefSeq" id="XP_026602466.1">
    <property type="nucleotide sequence ID" value="XM_026749376.1"/>
</dbReference>
<accession>A0A3D8RL67</accession>
<evidence type="ECO:0000313" key="3">
    <source>
        <dbReference type="Proteomes" id="UP000256690"/>
    </source>
</evidence>
<gene>
    <name evidence="2" type="ORF">DSM5745_07360</name>
</gene>
<evidence type="ECO:0000313" key="2">
    <source>
        <dbReference type="EMBL" id="RDW74698.1"/>
    </source>
</evidence>
<reference evidence="2 3" key="1">
    <citation type="journal article" date="2018" name="IMA Fungus">
        <title>IMA Genome-F 9: Draft genome sequence of Annulohypoxylon stygium, Aspergillus mulundensis, Berkeleyomyces basicola (syn. Thielaviopsis basicola), Ceratocystis smalleyi, two Cercospora beticola strains, Coleophoma cylindrospora, Fusarium fracticaudum, Phialophora cf. hyalina, and Morchella septimelata.</title>
        <authorList>
            <person name="Wingfield B.D."/>
            <person name="Bills G.F."/>
            <person name="Dong Y."/>
            <person name="Huang W."/>
            <person name="Nel W.J."/>
            <person name="Swalarsk-Parry B.S."/>
            <person name="Vaghefi N."/>
            <person name="Wilken P.M."/>
            <person name="An Z."/>
            <person name="de Beer Z.W."/>
            <person name="De Vos L."/>
            <person name="Chen L."/>
            <person name="Duong T.A."/>
            <person name="Gao Y."/>
            <person name="Hammerbacher A."/>
            <person name="Kikkert J.R."/>
            <person name="Li Y."/>
            <person name="Li H."/>
            <person name="Li K."/>
            <person name="Li Q."/>
            <person name="Liu X."/>
            <person name="Ma X."/>
            <person name="Naidoo K."/>
            <person name="Pethybridge S.J."/>
            <person name="Sun J."/>
            <person name="Steenkamp E.T."/>
            <person name="van der Nest M.A."/>
            <person name="van Wyk S."/>
            <person name="Wingfield M.J."/>
            <person name="Xiong C."/>
            <person name="Yue Q."/>
            <person name="Zhang X."/>
        </authorList>
    </citation>
    <scope>NUCLEOTIDE SEQUENCE [LARGE SCALE GENOMIC DNA]</scope>
    <source>
        <strain evidence="2 3">DSM 5745</strain>
    </source>
</reference>
<evidence type="ECO:0000256" key="1">
    <source>
        <dbReference type="SAM" id="SignalP"/>
    </source>
</evidence>
<dbReference type="AlphaFoldDB" id="A0A3D8RL67"/>
<feature type="signal peptide" evidence="1">
    <location>
        <begin position="1"/>
        <end position="21"/>
    </location>
</feature>
<organism evidence="2 3">
    <name type="scientific">Aspergillus mulundensis</name>
    <dbReference type="NCBI Taxonomy" id="1810919"/>
    <lineage>
        <taxon>Eukaryota</taxon>
        <taxon>Fungi</taxon>
        <taxon>Dikarya</taxon>
        <taxon>Ascomycota</taxon>
        <taxon>Pezizomycotina</taxon>
        <taxon>Eurotiomycetes</taxon>
        <taxon>Eurotiomycetidae</taxon>
        <taxon>Eurotiales</taxon>
        <taxon>Aspergillaceae</taxon>
        <taxon>Aspergillus</taxon>
        <taxon>Aspergillus subgen. Nidulantes</taxon>
    </lineage>
</organism>
<protein>
    <submittedName>
        <fullName evidence="2">Uncharacterized protein</fullName>
    </submittedName>
</protein>
<proteinExistence type="predicted"/>
<feature type="chain" id="PRO_5017752757" evidence="1">
    <location>
        <begin position="22"/>
        <end position="83"/>
    </location>
</feature>
<dbReference type="GeneID" id="38117730"/>
<keyword evidence="3" id="KW-1185">Reference proteome</keyword>
<dbReference type="OrthoDB" id="4497333at2759"/>
<name>A0A3D8RL67_9EURO</name>
<comment type="caution">
    <text evidence="2">The sequence shown here is derived from an EMBL/GenBank/DDBJ whole genome shotgun (WGS) entry which is preliminary data.</text>
</comment>